<protein>
    <submittedName>
        <fullName evidence="1">Uncharacterized protein</fullName>
    </submittedName>
</protein>
<comment type="caution">
    <text evidence="1">The sequence shown here is derived from an EMBL/GenBank/DDBJ whole genome shotgun (WGS) entry which is preliminary data.</text>
</comment>
<accession>A0ABU0G2U4</accession>
<organism evidence="1 2">
    <name type="scientific">Peteryoungia aggregata LMG 23059</name>
    <dbReference type="NCBI Taxonomy" id="1368425"/>
    <lineage>
        <taxon>Bacteria</taxon>
        <taxon>Pseudomonadati</taxon>
        <taxon>Pseudomonadota</taxon>
        <taxon>Alphaproteobacteria</taxon>
        <taxon>Hyphomicrobiales</taxon>
        <taxon>Rhizobiaceae</taxon>
        <taxon>Peteryoungia</taxon>
    </lineage>
</organism>
<dbReference type="RefSeq" id="WP_307368432.1">
    <property type="nucleotide sequence ID" value="NZ_JAUSUW010000001.1"/>
</dbReference>
<dbReference type="Proteomes" id="UP001238496">
    <property type="component" value="Unassembled WGS sequence"/>
</dbReference>
<evidence type="ECO:0000313" key="2">
    <source>
        <dbReference type="Proteomes" id="UP001238496"/>
    </source>
</evidence>
<dbReference type="EMBL" id="JAUSUW010000001">
    <property type="protein sequence ID" value="MDQ0419274.1"/>
    <property type="molecule type" value="Genomic_DNA"/>
</dbReference>
<name>A0ABU0G2U4_9HYPH</name>
<evidence type="ECO:0000313" key="1">
    <source>
        <dbReference type="EMBL" id="MDQ0419274.1"/>
    </source>
</evidence>
<proteinExistence type="predicted"/>
<sequence>MTGKFLRRGAIIDTIKSEERINAVQKRAGKTKHHVDVVSCGCPDENCGAFHILRSERPLPSREEAEQTLLVHRQQRKSALK</sequence>
<gene>
    <name evidence="1" type="ORF">J2045_000284</name>
</gene>
<keyword evidence="2" id="KW-1185">Reference proteome</keyword>
<reference evidence="1 2" key="1">
    <citation type="submission" date="2023-07" db="EMBL/GenBank/DDBJ databases">
        <title>Genomic Encyclopedia of Type Strains, Phase IV (KMG-IV): sequencing the most valuable type-strain genomes for metagenomic binning, comparative biology and taxonomic classification.</title>
        <authorList>
            <person name="Goeker M."/>
        </authorList>
    </citation>
    <scope>NUCLEOTIDE SEQUENCE [LARGE SCALE GENOMIC DNA]</scope>
    <source>
        <strain evidence="1 2">DSM 1111</strain>
    </source>
</reference>